<dbReference type="NCBIfam" id="NF033707">
    <property type="entry name" value="T9SS_sortase"/>
    <property type="match status" value="1"/>
</dbReference>
<dbReference type="InterPro" id="IPR001769">
    <property type="entry name" value="Gingipain"/>
</dbReference>
<dbReference type="SUPFAM" id="SSF52129">
    <property type="entry name" value="Caspase-like"/>
    <property type="match status" value="1"/>
</dbReference>
<keyword evidence="4" id="KW-1185">Reference proteome</keyword>
<sequence>MHKYKQAKHQLNSILLLLVFFVFAVHVYAQTSSPLTQGKWIKLAVTQSGFYQINQAWLAKHNITNSGPNKISIYSAHSGMLNPADSYQNGMLKPIPAYYQSGTNNTWSVLFWGDSPHTLRQKTTWEQETNLYSDSTFYFVQIDAPQTNPIKEIENTRSSASYLPYAWGLKHYEPETYNLIQSGQTWLGDAFYGNSTKIIQYTLADYLVGQEAYLKIKLYSGSVSPSSFSIPILSKSIAMLPIPGGRYDQKATSEEFNTWIKPVLNNNSWNWPINFQSTGGSGYLDYISLMYPKSFDGNAENPLYLLPNTSDSLLHINVANVRSSQQIWINNGGSTWQKLAKNTGFSYLFRPNSRLAIANLEKANEPNFCGFLTNQNSFELPADTELVIISSPILETAARTLASYKTAQRKIVSKNITTQAIYHDFSGGKQDVTALRNFIRYQFQKPGSQLKYVILLGDASIDYKGQNVVSTALEKSCFIPTYQSEESMHPLLSYASDDYYGILSETAGTWKENAPLQVAIGRIPAKSPQEALMFINKLADFESKPLESTPRFAWVADDGDSNIHMQDAEDFSNTLQKALLPLRQEKVYLDQYPMQSFNGTYSSPAGTQAVIKLFEENADFIHFMGHGSESGWTDEKILTTNDLVKLKNSNHLPILLTATCQFGRFDDPNILSGGEVSLLSDQGGAIALISTTRPVFQSSNYLFGQAFYQAMIANKENATYRLGDLFRDAKNGSQSGTINRNIQLIGDPTLALPWTTQGLQMTIDTTKQEINLSGLPNKESNVHVALYRMSEAQKTLGTKNTAFQYEKMSPIVWKSAGSSMRNAMKISIKNMPSLSAGEKYQLQAWTVESPEKQAAAIHLGPWKNKQTAENVAPFIRLEFPEEDLRATNTNPRLVISVADSSGLVWQNETGKIASLVLDDSVRIELASRFTPSLSNPKHGDINIQLKSLVPGSHKIQAFCWDIYNNYSEASLSFQVKQSEEASLGGYIYPNPLGPTFHFVFDQEKPWNLMPYEIRVYDLLGRLIMTKKGLSSYHEENKGKIVFDWQADEYSQFSSPMVIQIQLSDTLTNENKTFRIKTSTLK</sequence>
<dbReference type="RefSeq" id="WP_316070574.1">
    <property type="nucleotide sequence ID" value="NZ_JAVNWW010000002.1"/>
</dbReference>
<evidence type="ECO:0000259" key="2">
    <source>
        <dbReference type="Pfam" id="PF01364"/>
    </source>
</evidence>
<comment type="caution">
    <text evidence="3">The sequence shown here is derived from an EMBL/GenBank/DDBJ whole genome shotgun (WGS) entry which is preliminary data.</text>
</comment>
<protein>
    <submittedName>
        <fullName evidence="3">Type IX secretion system sortase PorU</fullName>
    </submittedName>
</protein>
<dbReference type="EMBL" id="JAVNWW010000002">
    <property type="protein sequence ID" value="MDU0808838.1"/>
    <property type="molecule type" value="Genomic_DNA"/>
</dbReference>
<dbReference type="Proteomes" id="UP001249959">
    <property type="component" value="Unassembled WGS sequence"/>
</dbReference>
<proteinExistence type="predicted"/>
<accession>A0ABU3TSI9</accession>
<reference evidence="3 4" key="1">
    <citation type="submission" date="2023-09" db="EMBL/GenBank/DDBJ databases">
        <title>Aquirufa genomes.</title>
        <authorList>
            <person name="Pitt A."/>
        </authorList>
    </citation>
    <scope>NUCLEOTIDE SEQUENCE [LARGE SCALE GENOMIC DNA]</scope>
    <source>
        <strain evidence="3 4">LEOWEIH-7C</strain>
    </source>
</reference>
<evidence type="ECO:0000256" key="1">
    <source>
        <dbReference type="ARBA" id="ARBA00022729"/>
    </source>
</evidence>
<name>A0ABU3TSI9_9BACT</name>
<dbReference type="CDD" id="cd02258">
    <property type="entry name" value="Peptidase_C25_N"/>
    <property type="match status" value="1"/>
</dbReference>
<dbReference type="InterPro" id="IPR029030">
    <property type="entry name" value="Caspase-like_dom_sf"/>
</dbReference>
<organism evidence="3 4">
    <name type="scientific">Aquirufa regiilacus</name>
    <dbReference type="NCBI Taxonomy" id="3024868"/>
    <lineage>
        <taxon>Bacteria</taxon>
        <taxon>Pseudomonadati</taxon>
        <taxon>Bacteroidota</taxon>
        <taxon>Cytophagia</taxon>
        <taxon>Cytophagales</taxon>
        <taxon>Flectobacillaceae</taxon>
        <taxon>Aquirufa</taxon>
    </lineage>
</organism>
<dbReference type="Pfam" id="PF01364">
    <property type="entry name" value="Peptidase_C25"/>
    <property type="match status" value="1"/>
</dbReference>
<feature type="domain" description="Gingipain" evidence="2">
    <location>
        <begin position="387"/>
        <end position="752"/>
    </location>
</feature>
<evidence type="ECO:0000313" key="4">
    <source>
        <dbReference type="Proteomes" id="UP001249959"/>
    </source>
</evidence>
<keyword evidence="1" id="KW-0732">Signal</keyword>
<dbReference type="Gene3D" id="3.40.50.10390">
    <property type="entry name" value="Gingipain r, domain 1"/>
    <property type="match status" value="1"/>
</dbReference>
<dbReference type="Gene3D" id="3.40.50.1460">
    <property type="match status" value="1"/>
</dbReference>
<dbReference type="InterPro" id="IPR029031">
    <property type="entry name" value="Gingipain_N_sf"/>
</dbReference>
<evidence type="ECO:0000313" key="3">
    <source>
        <dbReference type="EMBL" id="MDU0808838.1"/>
    </source>
</evidence>
<gene>
    <name evidence="3" type="primary">porU</name>
    <name evidence="3" type="ORF">PQG45_07305</name>
</gene>